<proteinExistence type="predicted"/>
<name>A0AAV1SFI4_9ROSI</name>
<protein>
    <submittedName>
        <fullName evidence="2">Uncharacterized protein</fullName>
    </submittedName>
</protein>
<feature type="compositionally biased region" description="Polar residues" evidence="1">
    <location>
        <begin position="123"/>
        <end position="133"/>
    </location>
</feature>
<feature type="compositionally biased region" description="Basic and acidic residues" evidence="1">
    <location>
        <begin position="78"/>
        <end position="90"/>
    </location>
</feature>
<evidence type="ECO:0000256" key="1">
    <source>
        <dbReference type="SAM" id="MobiDB-lite"/>
    </source>
</evidence>
<feature type="compositionally biased region" description="Polar residues" evidence="1">
    <location>
        <begin position="145"/>
        <end position="155"/>
    </location>
</feature>
<feature type="region of interest" description="Disordered" evidence="1">
    <location>
        <begin position="1"/>
        <end position="21"/>
    </location>
</feature>
<evidence type="ECO:0000313" key="3">
    <source>
        <dbReference type="Proteomes" id="UP001314170"/>
    </source>
</evidence>
<sequence length="155" mass="17137">MAGGDDILLMGASSMGSTTGTRHEQIDLMQSVGEEFSSIHEPLPPPKYPRFIGGEKVYHQSLRAREGRREGANTVLPQKERFSTESEKGRKIVQVTKAKPNVNSRSIESAGNDRKGRFIHFEATTSSHRSSPRSVGFARTRHRSFSGSVSGKRTH</sequence>
<gene>
    <name evidence="2" type="ORF">DCAF_LOCUS21305</name>
</gene>
<organism evidence="2 3">
    <name type="scientific">Dovyalis caffra</name>
    <dbReference type="NCBI Taxonomy" id="77055"/>
    <lineage>
        <taxon>Eukaryota</taxon>
        <taxon>Viridiplantae</taxon>
        <taxon>Streptophyta</taxon>
        <taxon>Embryophyta</taxon>
        <taxon>Tracheophyta</taxon>
        <taxon>Spermatophyta</taxon>
        <taxon>Magnoliopsida</taxon>
        <taxon>eudicotyledons</taxon>
        <taxon>Gunneridae</taxon>
        <taxon>Pentapetalae</taxon>
        <taxon>rosids</taxon>
        <taxon>fabids</taxon>
        <taxon>Malpighiales</taxon>
        <taxon>Salicaceae</taxon>
        <taxon>Flacourtieae</taxon>
        <taxon>Dovyalis</taxon>
    </lineage>
</organism>
<comment type="caution">
    <text evidence="2">The sequence shown here is derived from an EMBL/GenBank/DDBJ whole genome shotgun (WGS) entry which is preliminary data.</text>
</comment>
<accession>A0AAV1SFI4</accession>
<evidence type="ECO:0000313" key="2">
    <source>
        <dbReference type="EMBL" id="CAK7348604.1"/>
    </source>
</evidence>
<keyword evidence="3" id="KW-1185">Reference proteome</keyword>
<reference evidence="2 3" key="1">
    <citation type="submission" date="2024-01" db="EMBL/GenBank/DDBJ databases">
        <authorList>
            <person name="Waweru B."/>
        </authorList>
    </citation>
    <scope>NUCLEOTIDE SEQUENCE [LARGE SCALE GENOMIC DNA]</scope>
</reference>
<dbReference type="EMBL" id="CAWUPB010001173">
    <property type="protein sequence ID" value="CAK7348604.1"/>
    <property type="molecule type" value="Genomic_DNA"/>
</dbReference>
<dbReference type="Proteomes" id="UP001314170">
    <property type="component" value="Unassembled WGS sequence"/>
</dbReference>
<dbReference type="AlphaFoldDB" id="A0AAV1SFI4"/>
<feature type="region of interest" description="Disordered" evidence="1">
    <location>
        <begin position="121"/>
        <end position="155"/>
    </location>
</feature>
<feature type="region of interest" description="Disordered" evidence="1">
    <location>
        <begin position="64"/>
        <end position="90"/>
    </location>
</feature>